<feature type="chain" id="PRO_5021841188" evidence="1">
    <location>
        <begin position="18"/>
        <end position="156"/>
    </location>
</feature>
<reference evidence="3" key="1">
    <citation type="journal article" date="2015" name="Genome Announc.">
        <title>Draft genome sequence of Talaromyces cellulolyticus strain Y-94, a source of lignocellulosic biomass-degrading enzymes.</title>
        <authorList>
            <person name="Fujii T."/>
            <person name="Koike H."/>
            <person name="Sawayama S."/>
            <person name="Yano S."/>
            <person name="Inoue H."/>
        </authorList>
    </citation>
    <scope>NUCLEOTIDE SEQUENCE [LARGE SCALE GENOMIC DNA]</scope>
    <source>
        <strain evidence="3">Y-94</strain>
    </source>
</reference>
<keyword evidence="3" id="KW-1185">Reference proteome</keyword>
<evidence type="ECO:0000313" key="2">
    <source>
        <dbReference type="EMBL" id="GAM36246.1"/>
    </source>
</evidence>
<proteinExistence type="predicted"/>
<sequence>MAPKRCVFLALWHRALGLQRQLPRSWHCDRLREEEQELREARTYVEKISEASDVLFSISRARHESFDIRPLPSFYDRKYTLAYLYMVGKFSSRCLFYMTAALLCRAPHVVHEEVNPTKEEKLLLVAARHGLDPVEFTRVCQKLLRIRPLFPRVSGP</sequence>
<feature type="signal peptide" evidence="1">
    <location>
        <begin position="1"/>
        <end position="17"/>
    </location>
</feature>
<protein>
    <submittedName>
        <fullName evidence="2">Uncharacterized protein</fullName>
    </submittedName>
</protein>
<name>A0A510NVF9_TALPI</name>
<evidence type="ECO:0000256" key="1">
    <source>
        <dbReference type="SAM" id="SignalP"/>
    </source>
</evidence>
<accession>A0A510NVF9</accession>
<dbReference type="AlphaFoldDB" id="A0A510NVF9"/>
<keyword evidence="1" id="KW-0732">Signal</keyword>
<dbReference type="Proteomes" id="UP000053095">
    <property type="component" value="Unassembled WGS sequence"/>
</dbReference>
<evidence type="ECO:0000313" key="3">
    <source>
        <dbReference type="Proteomes" id="UP000053095"/>
    </source>
</evidence>
<dbReference type="EMBL" id="DF933814">
    <property type="protein sequence ID" value="GAM36246.1"/>
    <property type="molecule type" value="Genomic_DNA"/>
</dbReference>
<organism evidence="2 3">
    <name type="scientific">Talaromyces pinophilus</name>
    <name type="common">Penicillium pinophilum</name>
    <dbReference type="NCBI Taxonomy" id="128442"/>
    <lineage>
        <taxon>Eukaryota</taxon>
        <taxon>Fungi</taxon>
        <taxon>Dikarya</taxon>
        <taxon>Ascomycota</taxon>
        <taxon>Pezizomycotina</taxon>
        <taxon>Eurotiomycetes</taxon>
        <taxon>Eurotiomycetidae</taxon>
        <taxon>Eurotiales</taxon>
        <taxon>Trichocomaceae</taxon>
        <taxon>Talaromyces</taxon>
        <taxon>Talaromyces sect. Talaromyces</taxon>
    </lineage>
</organism>
<gene>
    <name evidence="2" type="ORF">TCE0_018r05193</name>
</gene>